<evidence type="ECO:0000259" key="1">
    <source>
        <dbReference type="Pfam" id="PF01471"/>
    </source>
</evidence>
<dbReference type="EMBL" id="CAADEW010000157">
    <property type="protein sequence ID" value="VFJ63796.1"/>
    <property type="molecule type" value="Genomic_DNA"/>
</dbReference>
<dbReference type="InterPro" id="IPR002477">
    <property type="entry name" value="Peptidoglycan-bd-like"/>
</dbReference>
<dbReference type="Gene3D" id="1.10.101.10">
    <property type="entry name" value="PGBD-like superfamily/PGBD"/>
    <property type="match status" value="1"/>
</dbReference>
<gene>
    <name evidence="2" type="ORF">BECKFW1821A_GA0114235_11572</name>
</gene>
<organism evidence="2">
    <name type="scientific">Candidatus Kentrum sp. FW</name>
    <dbReference type="NCBI Taxonomy" id="2126338"/>
    <lineage>
        <taxon>Bacteria</taxon>
        <taxon>Pseudomonadati</taxon>
        <taxon>Pseudomonadota</taxon>
        <taxon>Gammaproteobacteria</taxon>
        <taxon>Candidatus Kentrum</taxon>
    </lineage>
</organism>
<name>A0A450TAT5_9GAMM</name>
<sequence>MRAVLQLTLIILVIVSGPVEALSRTEVREVQWILNELGYTAGPDDGILGRKTTRAATTFRDERGFPDSSSVDLSLLHQLPPVSG</sequence>
<protein>
    <submittedName>
        <fullName evidence="2">Peptidoglycan binding domain-containing protein</fullName>
    </submittedName>
</protein>
<reference evidence="2" key="1">
    <citation type="submission" date="2019-02" db="EMBL/GenBank/DDBJ databases">
        <authorList>
            <person name="Gruber-Vodicka R. H."/>
            <person name="Seah K. B. B."/>
        </authorList>
    </citation>
    <scope>NUCLEOTIDE SEQUENCE</scope>
    <source>
        <strain evidence="2">BECK_BZ15</strain>
    </source>
</reference>
<dbReference type="SUPFAM" id="SSF47090">
    <property type="entry name" value="PGBD-like"/>
    <property type="match status" value="1"/>
</dbReference>
<dbReference type="Pfam" id="PF01471">
    <property type="entry name" value="PG_binding_1"/>
    <property type="match status" value="1"/>
</dbReference>
<proteinExistence type="predicted"/>
<dbReference type="InterPro" id="IPR036366">
    <property type="entry name" value="PGBDSf"/>
</dbReference>
<evidence type="ECO:0000313" key="2">
    <source>
        <dbReference type="EMBL" id="VFJ63796.1"/>
    </source>
</evidence>
<dbReference type="AlphaFoldDB" id="A0A450TAT5"/>
<feature type="domain" description="Peptidoglycan binding-like" evidence="1">
    <location>
        <begin position="24"/>
        <end position="64"/>
    </location>
</feature>
<accession>A0A450TAT5</accession>
<dbReference type="InterPro" id="IPR036365">
    <property type="entry name" value="PGBD-like_sf"/>
</dbReference>